<dbReference type="EMBL" id="QJKJ01008747">
    <property type="protein sequence ID" value="RDX78789.1"/>
    <property type="molecule type" value="Genomic_DNA"/>
</dbReference>
<evidence type="ECO:0000313" key="2">
    <source>
        <dbReference type="Proteomes" id="UP000257109"/>
    </source>
</evidence>
<accession>A0A371FKE1</accession>
<comment type="caution">
    <text evidence="1">The sequence shown here is derived from an EMBL/GenBank/DDBJ whole genome shotgun (WGS) entry which is preliminary data.</text>
</comment>
<dbReference type="OrthoDB" id="1739701at2759"/>
<feature type="non-terminal residue" evidence="1">
    <location>
        <position position="1"/>
    </location>
</feature>
<dbReference type="Proteomes" id="UP000257109">
    <property type="component" value="Unassembled WGS sequence"/>
</dbReference>
<keyword evidence="2" id="KW-1185">Reference proteome</keyword>
<sequence>MILGTGSIRKVVKMKFMVVYSPTSYNIIFGRLALNRLWAVVSTTHLCMKYPVDNLVGVIRANRYTVRRCYDESTCVLEDKRGKHIVLDKQTRDTRLQLDEDLKEIQVGLELHQRTKIGAYLDPGMEEEVVRRHICMDPADMPSIDPDFLCHHLSISLGAR</sequence>
<gene>
    <name evidence="1" type="ORF">CR513_40882</name>
</gene>
<organism evidence="1 2">
    <name type="scientific">Mucuna pruriens</name>
    <name type="common">Velvet bean</name>
    <name type="synonym">Dolichos pruriens</name>
    <dbReference type="NCBI Taxonomy" id="157652"/>
    <lineage>
        <taxon>Eukaryota</taxon>
        <taxon>Viridiplantae</taxon>
        <taxon>Streptophyta</taxon>
        <taxon>Embryophyta</taxon>
        <taxon>Tracheophyta</taxon>
        <taxon>Spermatophyta</taxon>
        <taxon>Magnoliopsida</taxon>
        <taxon>eudicotyledons</taxon>
        <taxon>Gunneridae</taxon>
        <taxon>Pentapetalae</taxon>
        <taxon>rosids</taxon>
        <taxon>fabids</taxon>
        <taxon>Fabales</taxon>
        <taxon>Fabaceae</taxon>
        <taxon>Papilionoideae</taxon>
        <taxon>50 kb inversion clade</taxon>
        <taxon>NPAAA clade</taxon>
        <taxon>indigoferoid/millettioid clade</taxon>
        <taxon>Phaseoleae</taxon>
        <taxon>Mucuna</taxon>
    </lineage>
</organism>
<evidence type="ECO:0000313" key="1">
    <source>
        <dbReference type="EMBL" id="RDX78789.1"/>
    </source>
</evidence>
<dbReference type="AlphaFoldDB" id="A0A371FKE1"/>
<proteinExistence type="predicted"/>
<name>A0A371FKE1_MUCPR</name>
<protein>
    <submittedName>
        <fullName evidence="1">Uncharacterized protein</fullName>
    </submittedName>
</protein>
<reference evidence="1" key="1">
    <citation type="submission" date="2018-05" db="EMBL/GenBank/DDBJ databases">
        <title>Draft genome of Mucuna pruriens seed.</title>
        <authorList>
            <person name="Nnadi N.E."/>
            <person name="Vos R."/>
            <person name="Hasami M.H."/>
            <person name="Devisetty U.K."/>
            <person name="Aguiy J.C."/>
        </authorList>
    </citation>
    <scope>NUCLEOTIDE SEQUENCE [LARGE SCALE GENOMIC DNA]</scope>
    <source>
        <strain evidence="1">JCA_2017</strain>
    </source>
</reference>